<feature type="region of interest" description="Disordered" evidence="21">
    <location>
        <begin position="554"/>
        <end position="577"/>
    </location>
</feature>
<dbReference type="PROSITE" id="PS00107">
    <property type="entry name" value="PROTEIN_KINASE_ATP"/>
    <property type="match status" value="1"/>
</dbReference>
<dbReference type="CDD" id="cd14339">
    <property type="entry name" value="UBA_SNRK"/>
    <property type="match status" value="1"/>
</dbReference>
<evidence type="ECO:0000256" key="5">
    <source>
        <dbReference type="ARBA" id="ARBA00022481"/>
    </source>
</evidence>
<comment type="subcellular location">
    <subcellularLocation>
        <location evidence="2">Nucleus</location>
    </subcellularLocation>
</comment>
<dbReference type="GO" id="GO:0005634">
    <property type="term" value="C:nucleus"/>
    <property type="evidence" value="ECO:0007669"/>
    <property type="project" value="UniProtKB-SubCell"/>
</dbReference>
<evidence type="ECO:0000313" key="24">
    <source>
        <dbReference type="WBParaSite" id="SPAL_0000994800.2"/>
    </source>
</evidence>
<keyword evidence="13" id="KW-0460">Magnesium</keyword>
<dbReference type="GO" id="GO:0005524">
    <property type="term" value="F:ATP binding"/>
    <property type="evidence" value="ECO:0007669"/>
    <property type="project" value="UniProtKB-UniRule"/>
</dbReference>
<keyword evidence="11" id="KW-0418">Kinase</keyword>
<evidence type="ECO:0000313" key="23">
    <source>
        <dbReference type="Proteomes" id="UP000046392"/>
    </source>
</evidence>
<evidence type="ECO:0000256" key="3">
    <source>
        <dbReference type="ARBA" id="ARBA00006692"/>
    </source>
</evidence>
<keyword evidence="5" id="KW-0488">Methylation</keyword>
<evidence type="ECO:0000256" key="19">
    <source>
        <dbReference type="ARBA" id="ARBA00077142"/>
    </source>
</evidence>
<feature type="binding site" evidence="20">
    <location>
        <position position="53"/>
    </location>
    <ligand>
        <name>ATP</name>
        <dbReference type="ChEBI" id="CHEBI:30616"/>
    </ligand>
</feature>
<keyword evidence="7" id="KW-0597">Phosphoprotein</keyword>
<dbReference type="GO" id="GO:0005737">
    <property type="term" value="C:cytoplasm"/>
    <property type="evidence" value="ECO:0007669"/>
    <property type="project" value="TreeGrafter"/>
</dbReference>
<keyword evidence="10 20" id="KW-0547">Nucleotide-binding</keyword>
<dbReference type="FunFam" id="3.30.200.20:FF:000003">
    <property type="entry name" value="Non-specific serine/threonine protein kinase"/>
    <property type="match status" value="1"/>
</dbReference>
<evidence type="ECO:0000256" key="6">
    <source>
        <dbReference type="ARBA" id="ARBA00022527"/>
    </source>
</evidence>
<feature type="region of interest" description="Disordered" evidence="21">
    <location>
        <begin position="699"/>
        <end position="723"/>
    </location>
</feature>
<dbReference type="PROSITE" id="PS00108">
    <property type="entry name" value="PROTEIN_KINASE_ST"/>
    <property type="match status" value="1"/>
</dbReference>
<dbReference type="SUPFAM" id="SSF56112">
    <property type="entry name" value="Protein kinase-like (PK-like)"/>
    <property type="match status" value="1"/>
</dbReference>
<evidence type="ECO:0000256" key="20">
    <source>
        <dbReference type="PROSITE-ProRule" id="PRU10141"/>
    </source>
</evidence>
<feature type="region of interest" description="Disordered" evidence="21">
    <location>
        <begin position="827"/>
        <end position="881"/>
    </location>
</feature>
<dbReference type="PANTHER" id="PTHR24346">
    <property type="entry name" value="MAP/MICROTUBULE AFFINITY-REGULATING KINASE"/>
    <property type="match status" value="1"/>
</dbReference>
<protein>
    <recommendedName>
        <fullName evidence="18">SNF-related serine/threonine-protein kinase</fullName>
        <ecNumber evidence="4">2.7.11.1</ecNumber>
    </recommendedName>
    <alternativeName>
        <fullName evidence="19">SNF1-related kinase</fullName>
    </alternativeName>
</protein>
<feature type="region of interest" description="Disordered" evidence="21">
    <location>
        <begin position="634"/>
        <end position="665"/>
    </location>
</feature>
<feature type="compositionally biased region" description="Polar residues" evidence="21">
    <location>
        <begin position="563"/>
        <end position="577"/>
    </location>
</feature>
<evidence type="ECO:0000256" key="7">
    <source>
        <dbReference type="ARBA" id="ARBA00022553"/>
    </source>
</evidence>
<dbReference type="PROSITE" id="PS50011">
    <property type="entry name" value="PROTEIN_KINASE_DOM"/>
    <property type="match status" value="1"/>
</dbReference>
<dbReference type="Proteomes" id="UP000046392">
    <property type="component" value="Unplaced"/>
</dbReference>
<evidence type="ECO:0000256" key="18">
    <source>
        <dbReference type="ARBA" id="ARBA00074971"/>
    </source>
</evidence>
<feature type="region of interest" description="Disordered" evidence="21">
    <location>
        <begin position="745"/>
        <end position="765"/>
    </location>
</feature>
<dbReference type="FunFam" id="1.10.510.10:FF:000166">
    <property type="entry name" value="SNF-related serine/threonine-protein kinase"/>
    <property type="match status" value="1"/>
</dbReference>
<dbReference type="PANTHER" id="PTHR24346:SF45">
    <property type="entry name" value="PROTEIN KINASE DOMAIN-CONTAINING PROTEIN"/>
    <property type="match status" value="1"/>
</dbReference>
<accession>A0A0N5BVU2</accession>
<evidence type="ECO:0000256" key="10">
    <source>
        <dbReference type="ARBA" id="ARBA00022741"/>
    </source>
</evidence>
<dbReference type="Pfam" id="PF00069">
    <property type="entry name" value="Pkinase"/>
    <property type="match status" value="1"/>
</dbReference>
<feature type="domain" description="Protein kinase" evidence="22">
    <location>
        <begin position="24"/>
        <end position="278"/>
    </location>
</feature>
<feature type="compositionally biased region" description="Polar residues" evidence="21">
    <location>
        <begin position="841"/>
        <end position="881"/>
    </location>
</feature>
<dbReference type="GO" id="GO:0004674">
    <property type="term" value="F:protein serine/threonine kinase activity"/>
    <property type="evidence" value="ECO:0007669"/>
    <property type="project" value="UniProtKB-KW"/>
</dbReference>
<evidence type="ECO:0000256" key="9">
    <source>
        <dbReference type="ARBA" id="ARBA00022723"/>
    </source>
</evidence>
<evidence type="ECO:0000256" key="17">
    <source>
        <dbReference type="ARBA" id="ARBA00054738"/>
    </source>
</evidence>
<evidence type="ECO:0000256" key="15">
    <source>
        <dbReference type="ARBA" id="ARBA00047899"/>
    </source>
</evidence>
<evidence type="ECO:0000256" key="8">
    <source>
        <dbReference type="ARBA" id="ARBA00022679"/>
    </source>
</evidence>
<dbReference type="EC" id="2.7.11.1" evidence="4"/>
<keyword evidence="9" id="KW-0479">Metal-binding</keyword>
<dbReference type="SMART" id="SM00220">
    <property type="entry name" value="S_TKc"/>
    <property type="match status" value="1"/>
</dbReference>
<organism evidence="23 24">
    <name type="scientific">Strongyloides papillosus</name>
    <name type="common">Intestinal threadworm</name>
    <dbReference type="NCBI Taxonomy" id="174720"/>
    <lineage>
        <taxon>Eukaryota</taxon>
        <taxon>Metazoa</taxon>
        <taxon>Ecdysozoa</taxon>
        <taxon>Nematoda</taxon>
        <taxon>Chromadorea</taxon>
        <taxon>Rhabditida</taxon>
        <taxon>Tylenchina</taxon>
        <taxon>Panagrolaimomorpha</taxon>
        <taxon>Strongyloidoidea</taxon>
        <taxon>Strongyloididae</taxon>
        <taxon>Strongyloides</taxon>
    </lineage>
</organism>
<dbReference type="InterPro" id="IPR017441">
    <property type="entry name" value="Protein_kinase_ATP_BS"/>
</dbReference>
<comment type="cofactor">
    <cofactor evidence="1">
        <name>Mg(2+)</name>
        <dbReference type="ChEBI" id="CHEBI:18420"/>
    </cofactor>
</comment>
<keyword evidence="14" id="KW-0539">Nucleus</keyword>
<evidence type="ECO:0000256" key="13">
    <source>
        <dbReference type="ARBA" id="ARBA00022842"/>
    </source>
</evidence>
<evidence type="ECO:0000256" key="14">
    <source>
        <dbReference type="ARBA" id="ARBA00023242"/>
    </source>
</evidence>
<dbReference type="GO" id="GO:0046872">
    <property type="term" value="F:metal ion binding"/>
    <property type="evidence" value="ECO:0007669"/>
    <property type="project" value="UniProtKB-KW"/>
</dbReference>
<evidence type="ECO:0000256" key="21">
    <source>
        <dbReference type="SAM" id="MobiDB-lite"/>
    </source>
</evidence>
<comment type="catalytic activity">
    <reaction evidence="16">
        <text>L-seryl-[protein] + ATP = O-phospho-L-seryl-[protein] + ADP + H(+)</text>
        <dbReference type="Rhea" id="RHEA:17989"/>
        <dbReference type="Rhea" id="RHEA-COMP:9863"/>
        <dbReference type="Rhea" id="RHEA-COMP:11604"/>
        <dbReference type="ChEBI" id="CHEBI:15378"/>
        <dbReference type="ChEBI" id="CHEBI:29999"/>
        <dbReference type="ChEBI" id="CHEBI:30616"/>
        <dbReference type="ChEBI" id="CHEBI:83421"/>
        <dbReference type="ChEBI" id="CHEBI:456216"/>
        <dbReference type="EC" id="2.7.11.1"/>
    </reaction>
</comment>
<dbReference type="InterPro" id="IPR011009">
    <property type="entry name" value="Kinase-like_dom_sf"/>
</dbReference>
<dbReference type="WBParaSite" id="SPAL_0000994800.2">
    <property type="protein sequence ID" value="SPAL_0000994800.2"/>
    <property type="gene ID" value="SPAL_0000994800"/>
</dbReference>
<evidence type="ECO:0000259" key="22">
    <source>
        <dbReference type="PROSITE" id="PS50011"/>
    </source>
</evidence>
<dbReference type="InterPro" id="IPR008271">
    <property type="entry name" value="Ser/Thr_kinase_AS"/>
</dbReference>
<keyword evidence="6" id="KW-0723">Serine/threonine-protein kinase</keyword>
<dbReference type="STRING" id="174720.A0A0N5BVU2"/>
<comment type="similarity">
    <text evidence="3">Belongs to the protein kinase superfamily. CAMK Ser/Thr protein kinase family.</text>
</comment>
<dbReference type="InterPro" id="IPR000719">
    <property type="entry name" value="Prot_kinase_dom"/>
</dbReference>
<comment type="function">
    <text evidence="17">May play a role in hematopoietic cell proliferation or differentiation. Potential mediator of neuronal apoptosis.</text>
</comment>
<comment type="catalytic activity">
    <reaction evidence="15">
        <text>L-threonyl-[protein] + ATP = O-phospho-L-threonyl-[protein] + ADP + H(+)</text>
        <dbReference type="Rhea" id="RHEA:46608"/>
        <dbReference type="Rhea" id="RHEA-COMP:11060"/>
        <dbReference type="Rhea" id="RHEA-COMP:11605"/>
        <dbReference type="ChEBI" id="CHEBI:15378"/>
        <dbReference type="ChEBI" id="CHEBI:30013"/>
        <dbReference type="ChEBI" id="CHEBI:30616"/>
        <dbReference type="ChEBI" id="CHEBI:61977"/>
        <dbReference type="ChEBI" id="CHEBI:456216"/>
        <dbReference type="EC" id="2.7.11.1"/>
    </reaction>
</comment>
<proteinExistence type="inferred from homology"/>
<dbReference type="AlphaFoldDB" id="A0A0N5BVU2"/>
<keyword evidence="23" id="KW-1185">Reference proteome</keyword>
<keyword evidence="12 20" id="KW-0067">ATP-binding</keyword>
<dbReference type="Gene3D" id="1.10.510.10">
    <property type="entry name" value="Transferase(Phosphotransferase) domain 1"/>
    <property type="match status" value="1"/>
</dbReference>
<name>A0A0N5BVU2_STREA</name>
<feature type="compositionally biased region" description="Low complexity" evidence="21">
    <location>
        <begin position="703"/>
        <end position="715"/>
    </location>
</feature>
<evidence type="ECO:0000256" key="16">
    <source>
        <dbReference type="ARBA" id="ARBA00048679"/>
    </source>
</evidence>
<feature type="compositionally biased region" description="Basic and acidic residues" evidence="21">
    <location>
        <begin position="745"/>
        <end position="755"/>
    </location>
</feature>
<keyword evidence="8" id="KW-0808">Transferase</keyword>
<evidence type="ECO:0000256" key="12">
    <source>
        <dbReference type="ARBA" id="ARBA00022840"/>
    </source>
</evidence>
<evidence type="ECO:0000256" key="4">
    <source>
        <dbReference type="ARBA" id="ARBA00012513"/>
    </source>
</evidence>
<dbReference type="GO" id="GO:0035556">
    <property type="term" value="P:intracellular signal transduction"/>
    <property type="evidence" value="ECO:0007669"/>
    <property type="project" value="TreeGrafter"/>
</dbReference>
<reference evidence="24" key="1">
    <citation type="submission" date="2017-02" db="UniProtKB">
        <authorList>
            <consortium name="WormBaseParasite"/>
        </authorList>
    </citation>
    <scope>IDENTIFICATION</scope>
</reference>
<feature type="compositionally biased region" description="Low complexity" evidence="21">
    <location>
        <begin position="638"/>
        <end position="662"/>
    </location>
</feature>
<sequence>MSSTCKVKRKSSLSIHDARIAGLYDLEHTIGKGHFAVVRLAKHVFTGERVAIKVIDKTKLDHISTNHIMQEVRCMKLVQHPNIVRLYEVIDTQTKLFLILELGDYDMFDYIMRNCEKVGCDERQAQHYFSQIIKAIDYCHALRVVHRDLKPENVVFFEKLGMAKLTDFGFSNLYTPGETLKTSCGSLAYSAPEILLGDSYEATAVDVWSAGVLLYMLLCGKLPFQEATDGETLTKILDCKYSIPENISNEAKSLISRMLVRDPRKRATIAEIVQHPWVIKGDKGLTEALPLIVREHLPDSAHNTIVDQMVIGGIGTEDEILNALESDEYSYITATYYLLAERVLSSIRQEQAARLLTNIPSTSDTEEKDIDLEFPKDTTNIPVNARSRSNSFRGFPNRRQCSILKEESEEELSSYLRSSSRQSSRVFNILSHPENRLGLLQKRSTTDEISFNSSSPSSSIKSPPPLLSIFSFNSEDTLTPINENEIPVEMVNGPENIAESLQVPSNSPSIVSDNSSVVTLHEDDDSDNRQKSSPTSVCSFRSLDLSSTIRRLRRKKPIKLSRTASAPSDKSKCSLTRQLSSCVPSSNKSFKMPLIRRNSSPSVSMLGLTSIASSRDRVSPQVIQGLLEVTRISSRMGRAASPDSRISSRSPSPTSTSGRQSPNQLGTFVSRIKSNMLPSSGMRKLSSSPHLLGICEESEDLTDTTPTNNSKSTTPYNYPQTRNTRSSSMIVNTIPEVISTKRKISEGKLDRKHNDSYGSGGMTYNNTRSVRHRQAIVSPDFIKRYETHQKIVNKTRRSMSCSSSETSEDDSQERRLSLINQKYCQKRDDHFSDDDDPSAFKGQSQNNTSLSKQVSKNSNVPSQSDNVGKSSTSKNAKNCSKSGGYNDESLSVCTSLDTIVENIIDNIEQKKCTQTAIFFRSEIAEKVLCDIENDQKNRNILKVLRKTESLNNVHKRNTNNQEEYSSLQSILSSSFESLHSQDSGYILDRESPTSEFIQGTNDIGNSTIESRDFVISTF</sequence>
<evidence type="ECO:0000256" key="2">
    <source>
        <dbReference type="ARBA" id="ARBA00004123"/>
    </source>
</evidence>
<evidence type="ECO:0000256" key="11">
    <source>
        <dbReference type="ARBA" id="ARBA00022777"/>
    </source>
</evidence>
<feature type="region of interest" description="Disordered" evidence="21">
    <location>
        <begin position="793"/>
        <end position="814"/>
    </location>
</feature>
<evidence type="ECO:0000256" key="1">
    <source>
        <dbReference type="ARBA" id="ARBA00001946"/>
    </source>
</evidence>